<protein>
    <submittedName>
        <fullName evidence="1">Uncharacterized protein</fullName>
    </submittedName>
</protein>
<sequence>MKCNENYLKNIYKECFIYVTGNVP</sequence>
<proteinExistence type="predicted"/>
<evidence type="ECO:0000313" key="1">
    <source>
        <dbReference type="EMBL" id="CDW43646.1"/>
    </source>
</evidence>
<reference evidence="1" key="1">
    <citation type="submission" date="2014-05" db="EMBL/GenBank/DDBJ databases">
        <authorList>
            <person name="Chronopoulou M."/>
        </authorList>
    </citation>
    <scope>NUCLEOTIDE SEQUENCE</scope>
    <source>
        <tissue evidence="1">Whole organism</tissue>
    </source>
</reference>
<dbReference type="EMBL" id="HACA01026285">
    <property type="protein sequence ID" value="CDW43646.1"/>
    <property type="molecule type" value="Transcribed_RNA"/>
</dbReference>
<organism evidence="1">
    <name type="scientific">Lepeophtheirus salmonis</name>
    <name type="common">Salmon louse</name>
    <name type="synonym">Caligus salmonis</name>
    <dbReference type="NCBI Taxonomy" id="72036"/>
    <lineage>
        <taxon>Eukaryota</taxon>
        <taxon>Metazoa</taxon>
        <taxon>Ecdysozoa</taxon>
        <taxon>Arthropoda</taxon>
        <taxon>Crustacea</taxon>
        <taxon>Multicrustacea</taxon>
        <taxon>Hexanauplia</taxon>
        <taxon>Copepoda</taxon>
        <taxon>Siphonostomatoida</taxon>
        <taxon>Caligidae</taxon>
        <taxon>Lepeophtheirus</taxon>
    </lineage>
</organism>
<name>A0A0K2V0Y4_LEPSM</name>
<accession>A0A0K2V0Y4</accession>
<dbReference type="AlphaFoldDB" id="A0A0K2V0Y4"/>